<feature type="region of interest" description="Disordered" evidence="1">
    <location>
        <begin position="1"/>
        <end position="64"/>
    </location>
</feature>
<accession>A0A453KPL2</accession>
<evidence type="ECO:0000313" key="2">
    <source>
        <dbReference type="EnsemblPlants" id="AET5Gv20474500.7"/>
    </source>
</evidence>
<reference evidence="3" key="1">
    <citation type="journal article" date="2014" name="Science">
        <title>Ancient hybridizations among the ancestral genomes of bread wheat.</title>
        <authorList>
            <consortium name="International Wheat Genome Sequencing Consortium,"/>
            <person name="Marcussen T."/>
            <person name="Sandve S.R."/>
            <person name="Heier L."/>
            <person name="Spannagl M."/>
            <person name="Pfeifer M."/>
            <person name="Jakobsen K.S."/>
            <person name="Wulff B.B."/>
            <person name="Steuernagel B."/>
            <person name="Mayer K.F."/>
            <person name="Olsen O.A."/>
        </authorList>
    </citation>
    <scope>NUCLEOTIDE SEQUENCE [LARGE SCALE GENOMIC DNA]</scope>
    <source>
        <strain evidence="3">cv. AL8/78</strain>
    </source>
</reference>
<name>A0A453KPL2_AEGTS</name>
<dbReference type="AlphaFoldDB" id="A0A453KPL2"/>
<reference evidence="3" key="2">
    <citation type="journal article" date="2017" name="Nat. Plants">
        <title>The Aegilops tauschii genome reveals multiple impacts of transposons.</title>
        <authorList>
            <person name="Zhao G."/>
            <person name="Zou C."/>
            <person name="Li K."/>
            <person name="Wang K."/>
            <person name="Li T."/>
            <person name="Gao L."/>
            <person name="Zhang X."/>
            <person name="Wang H."/>
            <person name="Yang Z."/>
            <person name="Liu X."/>
            <person name="Jiang W."/>
            <person name="Mao L."/>
            <person name="Kong X."/>
            <person name="Jiao Y."/>
            <person name="Jia J."/>
        </authorList>
    </citation>
    <scope>NUCLEOTIDE SEQUENCE [LARGE SCALE GENOMIC DNA]</scope>
    <source>
        <strain evidence="3">cv. AL8/78</strain>
    </source>
</reference>
<proteinExistence type="predicted"/>
<reference evidence="2" key="5">
    <citation type="journal article" date="2021" name="G3 (Bethesda)">
        <title>Aegilops tauschii genome assembly Aet v5.0 features greater sequence contiguity and improved annotation.</title>
        <authorList>
            <person name="Wang L."/>
            <person name="Zhu T."/>
            <person name="Rodriguez J.C."/>
            <person name="Deal K.R."/>
            <person name="Dubcovsky J."/>
            <person name="McGuire P.E."/>
            <person name="Lux T."/>
            <person name="Spannagl M."/>
            <person name="Mayer K.F.X."/>
            <person name="Baldrich P."/>
            <person name="Meyers B.C."/>
            <person name="Huo N."/>
            <person name="Gu Y.Q."/>
            <person name="Zhou H."/>
            <person name="Devos K.M."/>
            <person name="Bennetzen J.L."/>
            <person name="Unver T."/>
            <person name="Budak H."/>
            <person name="Gulick P.J."/>
            <person name="Galiba G."/>
            <person name="Kalapos B."/>
            <person name="Nelson D.R."/>
            <person name="Li P."/>
            <person name="You F.M."/>
            <person name="Luo M.C."/>
            <person name="Dvorak J."/>
        </authorList>
    </citation>
    <scope>NUCLEOTIDE SEQUENCE [LARGE SCALE GENOMIC DNA]</scope>
    <source>
        <strain evidence="2">cv. AL8/78</strain>
    </source>
</reference>
<reference evidence="2" key="4">
    <citation type="submission" date="2019-03" db="UniProtKB">
        <authorList>
            <consortium name="EnsemblPlants"/>
        </authorList>
    </citation>
    <scope>IDENTIFICATION</scope>
</reference>
<dbReference type="Gramene" id="AET5Gv20474500.7">
    <property type="protein sequence ID" value="AET5Gv20474500.7"/>
    <property type="gene ID" value="AET5Gv20474500"/>
</dbReference>
<sequence>RLVSSLQSAHDTPLASGPPLRRRLHKRVKSGGRPRAPERAGRKWTARASHHRLPGERGGRGRFSLAGASRVPWLPARGRHPCSASSSWSASASSDYPKVRASPSASMLSAFLEHFCFHPNTSAPLFPVKNLQCCLGD</sequence>
<feature type="compositionally biased region" description="Polar residues" evidence="1">
    <location>
        <begin position="1"/>
        <end position="10"/>
    </location>
</feature>
<keyword evidence="3" id="KW-1185">Reference proteome</keyword>
<organism evidence="2 3">
    <name type="scientific">Aegilops tauschii subsp. strangulata</name>
    <name type="common">Goatgrass</name>
    <dbReference type="NCBI Taxonomy" id="200361"/>
    <lineage>
        <taxon>Eukaryota</taxon>
        <taxon>Viridiplantae</taxon>
        <taxon>Streptophyta</taxon>
        <taxon>Embryophyta</taxon>
        <taxon>Tracheophyta</taxon>
        <taxon>Spermatophyta</taxon>
        <taxon>Magnoliopsida</taxon>
        <taxon>Liliopsida</taxon>
        <taxon>Poales</taxon>
        <taxon>Poaceae</taxon>
        <taxon>BOP clade</taxon>
        <taxon>Pooideae</taxon>
        <taxon>Triticodae</taxon>
        <taxon>Triticeae</taxon>
        <taxon>Triticinae</taxon>
        <taxon>Aegilops</taxon>
    </lineage>
</organism>
<reference evidence="2" key="3">
    <citation type="journal article" date="2017" name="Nature">
        <title>Genome sequence of the progenitor of the wheat D genome Aegilops tauschii.</title>
        <authorList>
            <person name="Luo M.C."/>
            <person name="Gu Y.Q."/>
            <person name="Puiu D."/>
            <person name="Wang H."/>
            <person name="Twardziok S.O."/>
            <person name="Deal K.R."/>
            <person name="Huo N."/>
            <person name="Zhu T."/>
            <person name="Wang L."/>
            <person name="Wang Y."/>
            <person name="McGuire P.E."/>
            <person name="Liu S."/>
            <person name="Long H."/>
            <person name="Ramasamy R.K."/>
            <person name="Rodriguez J.C."/>
            <person name="Van S.L."/>
            <person name="Yuan L."/>
            <person name="Wang Z."/>
            <person name="Xia Z."/>
            <person name="Xiao L."/>
            <person name="Anderson O.D."/>
            <person name="Ouyang S."/>
            <person name="Liang Y."/>
            <person name="Zimin A.V."/>
            <person name="Pertea G."/>
            <person name="Qi P."/>
            <person name="Bennetzen J.L."/>
            <person name="Dai X."/>
            <person name="Dawson M.W."/>
            <person name="Muller H.G."/>
            <person name="Kugler K."/>
            <person name="Rivarola-Duarte L."/>
            <person name="Spannagl M."/>
            <person name="Mayer K.F.X."/>
            <person name="Lu F.H."/>
            <person name="Bevan M.W."/>
            <person name="Leroy P."/>
            <person name="Li P."/>
            <person name="You F.M."/>
            <person name="Sun Q."/>
            <person name="Liu Z."/>
            <person name="Lyons E."/>
            <person name="Wicker T."/>
            <person name="Salzberg S.L."/>
            <person name="Devos K.M."/>
            <person name="Dvorak J."/>
        </authorList>
    </citation>
    <scope>NUCLEOTIDE SEQUENCE [LARGE SCALE GENOMIC DNA]</scope>
    <source>
        <strain evidence="2">cv. AL8/78</strain>
    </source>
</reference>
<evidence type="ECO:0000256" key="1">
    <source>
        <dbReference type="SAM" id="MobiDB-lite"/>
    </source>
</evidence>
<evidence type="ECO:0000313" key="3">
    <source>
        <dbReference type="Proteomes" id="UP000015105"/>
    </source>
</evidence>
<feature type="compositionally biased region" description="Basic residues" evidence="1">
    <location>
        <begin position="20"/>
        <end position="32"/>
    </location>
</feature>
<protein>
    <submittedName>
        <fullName evidence="2">Uncharacterized protein</fullName>
    </submittedName>
</protein>
<dbReference type="Proteomes" id="UP000015105">
    <property type="component" value="Chromosome 5D"/>
</dbReference>
<dbReference type="EnsemblPlants" id="AET5Gv20474500.7">
    <property type="protein sequence ID" value="AET5Gv20474500.7"/>
    <property type="gene ID" value="AET5Gv20474500"/>
</dbReference>
<feature type="compositionally biased region" description="Basic residues" evidence="1">
    <location>
        <begin position="42"/>
        <end position="52"/>
    </location>
</feature>